<name>A0A3S3QLH1_9GAMM</name>
<keyword evidence="1" id="KW-0812">Transmembrane</keyword>
<gene>
    <name evidence="2" type="ORF">EDI28_25480</name>
</gene>
<dbReference type="RefSeq" id="WP_128786624.1">
    <property type="nucleotide sequence ID" value="NZ_RJLM01000032.1"/>
</dbReference>
<evidence type="ECO:0000313" key="2">
    <source>
        <dbReference type="EMBL" id="RWX52768.1"/>
    </source>
</evidence>
<feature type="transmembrane region" description="Helical" evidence="1">
    <location>
        <begin position="50"/>
        <end position="72"/>
    </location>
</feature>
<protein>
    <submittedName>
        <fullName evidence="2">Uncharacterized protein</fullName>
    </submittedName>
</protein>
<sequence length="157" mass="17532">MRKIAVIVANIVVSLILFFGGLSFIAVFIFTFATGSFSDMGNGNAQLSFLYLLMMGLISVAGILGLFIRFFICANSTLKSYIKYLSWELAIGSGSMTFFLRPIDIAKMIYLEKGEASEKDVIYYTAKFTFWTAYCSMRGSLFLLVPIAMVYFIPGPY</sequence>
<dbReference type="Proteomes" id="UP000287563">
    <property type="component" value="Unassembled WGS sequence"/>
</dbReference>
<keyword evidence="1" id="KW-0472">Membrane</keyword>
<keyword evidence="1" id="KW-1133">Transmembrane helix</keyword>
<accession>A0A3S3QLH1</accession>
<evidence type="ECO:0000313" key="3">
    <source>
        <dbReference type="Proteomes" id="UP000287563"/>
    </source>
</evidence>
<evidence type="ECO:0000256" key="1">
    <source>
        <dbReference type="SAM" id="Phobius"/>
    </source>
</evidence>
<reference evidence="2 3" key="1">
    <citation type="submission" date="2018-11" db="EMBL/GenBank/DDBJ databases">
        <title>Photobacterium sp. BEI247 sp. nov., a marine bacterium isolated from Yongle Blue Hole in the South China Sea.</title>
        <authorList>
            <person name="Wang X."/>
        </authorList>
    </citation>
    <scope>NUCLEOTIDE SEQUENCE [LARGE SCALE GENOMIC DNA]</scope>
    <source>
        <strain evidence="3">BEI247</strain>
    </source>
</reference>
<dbReference type="AlphaFoldDB" id="A0A3S3QLH1"/>
<proteinExistence type="predicted"/>
<feature type="transmembrane region" description="Helical" evidence="1">
    <location>
        <begin position="7"/>
        <end position="30"/>
    </location>
</feature>
<organism evidence="2 3">
    <name type="scientific">Photobacterium chitinilyticum</name>
    <dbReference type="NCBI Taxonomy" id="2485123"/>
    <lineage>
        <taxon>Bacteria</taxon>
        <taxon>Pseudomonadati</taxon>
        <taxon>Pseudomonadota</taxon>
        <taxon>Gammaproteobacteria</taxon>
        <taxon>Vibrionales</taxon>
        <taxon>Vibrionaceae</taxon>
        <taxon>Photobacterium</taxon>
    </lineage>
</organism>
<keyword evidence="3" id="KW-1185">Reference proteome</keyword>
<dbReference type="EMBL" id="RJLM01000032">
    <property type="protein sequence ID" value="RWX52768.1"/>
    <property type="molecule type" value="Genomic_DNA"/>
</dbReference>
<feature type="transmembrane region" description="Helical" evidence="1">
    <location>
        <begin position="131"/>
        <end position="153"/>
    </location>
</feature>
<comment type="caution">
    <text evidence="2">The sequence shown here is derived from an EMBL/GenBank/DDBJ whole genome shotgun (WGS) entry which is preliminary data.</text>
</comment>